<comment type="subcellular location">
    <subcellularLocation>
        <location evidence="1">Cell membrane</location>
        <topology evidence="1">Multi-pass membrane protein</topology>
    </subcellularLocation>
</comment>
<dbReference type="GO" id="GO:0022857">
    <property type="term" value="F:transmembrane transporter activity"/>
    <property type="evidence" value="ECO:0007669"/>
    <property type="project" value="InterPro"/>
</dbReference>
<keyword evidence="2" id="KW-0813">Transport</keyword>
<feature type="transmembrane region" description="Helical" evidence="7">
    <location>
        <begin position="261"/>
        <end position="281"/>
    </location>
</feature>
<gene>
    <name evidence="9" type="ORF">J7S33_03460</name>
</gene>
<feature type="transmembrane region" description="Helical" evidence="7">
    <location>
        <begin position="82"/>
        <end position="104"/>
    </location>
</feature>
<dbReference type="CDD" id="cd06173">
    <property type="entry name" value="MFS_MefA_like"/>
    <property type="match status" value="1"/>
</dbReference>
<evidence type="ECO:0000313" key="9">
    <source>
        <dbReference type="EMBL" id="QTR05947.1"/>
    </source>
</evidence>
<evidence type="ECO:0000256" key="2">
    <source>
        <dbReference type="ARBA" id="ARBA00022448"/>
    </source>
</evidence>
<organism evidence="9 10">
    <name type="scientific">Saccharothrix algeriensis</name>
    <dbReference type="NCBI Taxonomy" id="173560"/>
    <lineage>
        <taxon>Bacteria</taxon>
        <taxon>Bacillati</taxon>
        <taxon>Actinomycetota</taxon>
        <taxon>Actinomycetes</taxon>
        <taxon>Pseudonocardiales</taxon>
        <taxon>Pseudonocardiaceae</taxon>
        <taxon>Saccharothrix</taxon>
    </lineage>
</organism>
<evidence type="ECO:0000256" key="4">
    <source>
        <dbReference type="ARBA" id="ARBA00022692"/>
    </source>
</evidence>
<feature type="transmembrane region" description="Helical" evidence="7">
    <location>
        <begin position="171"/>
        <end position="192"/>
    </location>
</feature>
<evidence type="ECO:0000256" key="7">
    <source>
        <dbReference type="SAM" id="Phobius"/>
    </source>
</evidence>
<accession>A0A8T8I5A2</accession>
<feature type="transmembrane region" description="Helical" evidence="7">
    <location>
        <begin position="53"/>
        <end position="75"/>
    </location>
</feature>
<dbReference type="AlphaFoldDB" id="A0A8T8I5A2"/>
<evidence type="ECO:0000256" key="6">
    <source>
        <dbReference type="ARBA" id="ARBA00023136"/>
    </source>
</evidence>
<proteinExistence type="predicted"/>
<dbReference type="PANTHER" id="PTHR23513:SF6">
    <property type="entry name" value="MAJOR FACILITATOR SUPERFAMILY ASSOCIATED DOMAIN-CONTAINING PROTEIN"/>
    <property type="match status" value="1"/>
</dbReference>
<keyword evidence="5 7" id="KW-1133">Transmembrane helix</keyword>
<evidence type="ECO:0000256" key="1">
    <source>
        <dbReference type="ARBA" id="ARBA00004651"/>
    </source>
</evidence>
<feature type="transmembrane region" description="Helical" evidence="7">
    <location>
        <begin position="360"/>
        <end position="378"/>
    </location>
</feature>
<dbReference type="InterPro" id="IPR020846">
    <property type="entry name" value="MFS_dom"/>
</dbReference>
<keyword evidence="6 7" id="KW-0472">Membrane</keyword>
<dbReference type="Pfam" id="PF05977">
    <property type="entry name" value="MFS_3"/>
    <property type="match status" value="1"/>
</dbReference>
<dbReference type="PANTHER" id="PTHR23513">
    <property type="entry name" value="INTEGRAL MEMBRANE EFFLUX PROTEIN-RELATED"/>
    <property type="match status" value="1"/>
</dbReference>
<feature type="transmembrane region" description="Helical" evidence="7">
    <location>
        <begin position="318"/>
        <end position="339"/>
    </location>
</feature>
<sequence>MPPCECAWVGSARGGGFGLLWAGQTASVVGGQIGDVSVRLFAATALAATPLQLGFLSAAQTIGFLLVALPAGVLADRVRRRPVLITCNLLRAGLLALVPLLWWLDLLTLPQLLAVVVAAGLAQVVFDVTYQSYVPALVGRAGLVAANGRLESTRSTAVAAGPALGGVLSQALGAVNAVFLTSIGYLASAFLLSRIRAVEERPARPEARSLRGEIAEGLKFVLGNGLLRATTVAATIFNFSYGMTQPLVIVLLVRELALTEAAVGAMLALAGAGGLVGALVAGKVADRIGRSRAIWVSELACVPAFLLLPLSFPGRGLAFFAVGFFLMHLILSVFNVSNLSFRQAICPDRLLGRMNASVRFLMWGALPLGGVAGGALGTALGTRWALVVAGAGFLFAALVLLASPLRRLRDLPEAVAA</sequence>
<evidence type="ECO:0000313" key="10">
    <source>
        <dbReference type="Proteomes" id="UP000671828"/>
    </source>
</evidence>
<reference evidence="9" key="1">
    <citation type="submission" date="2021-04" db="EMBL/GenBank/DDBJ databases">
        <title>Saccharothrix algeriensis WGS.</title>
        <authorList>
            <person name="Stuskova K."/>
            <person name="Hakalova E."/>
            <person name="Tebbal A.B."/>
            <person name="Eichmeier A."/>
        </authorList>
    </citation>
    <scope>NUCLEOTIDE SEQUENCE</scope>
    <source>
        <strain evidence="9">NRRL B-24137</strain>
    </source>
</reference>
<dbReference type="SUPFAM" id="SSF103473">
    <property type="entry name" value="MFS general substrate transporter"/>
    <property type="match status" value="1"/>
</dbReference>
<dbReference type="PROSITE" id="PS50850">
    <property type="entry name" value="MFS"/>
    <property type="match status" value="1"/>
</dbReference>
<keyword evidence="3" id="KW-1003">Cell membrane</keyword>
<protein>
    <submittedName>
        <fullName evidence="9">MFS transporter</fullName>
    </submittedName>
</protein>
<dbReference type="InterPro" id="IPR010290">
    <property type="entry name" value="TM_effector"/>
</dbReference>
<feature type="domain" description="Major facilitator superfamily (MFS) profile" evidence="8">
    <location>
        <begin position="226"/>
        <end position="417"/>
    </location>
</feature>
<dbReference type="EMBL" id="CP072788">
    <property type="protein sequence ID" value="QTR05947.1"/>
    <property type="molecule type" value="Genomic_DNA"/>
</dbReference>
<dbReference type="GO" id="GO:0005886">
    <property type="term" value="C:plasma membrane"/>
    <property type="evidence" value="ECO:0007669"/>
    <property type="project" value="UniProtKB-SubCell"/>
</dbReference>
<keyword evidence="4 7" id="KW-0812">Transmembrane</keyword>
<dbReference type="Gene3D" id="1.20.1250.20">
    <property type="entry name" value="MFS general substrate transporter like domains"/>
    <property type="match status" value="1"/>
</dbReference>
<name>A0A8T8I5A2_9PSEU</name>
<dbReference type="InterPro" id="IPR036259">
    <property type="entry name" value="MFS_trans_sf"/>
</dbReference>
<evidence type="ECO:0000259" key="8">
    <source>
        <dbReference type="PROSITE" id="PS50850"/>
    </source>
</evidence>
<dbReference type="Proteomes" id="UP000671828">
    <property type="component" value="Chromosome"/>
</dbReference>
<feature type="transmembrane region" description="Helical" evidence="7">
    <location>
        <begin position="220"/>
        <end position="241"/>
    </location>
</feature>
<evidence type="ECO:0000256" key="3">
    <source>
        <dbReference type="ARBA" id="ARBA00022475"/>
    </source>
</evidence>
<evidence type="ECO:0000256" key="5">
    <source>
        <dbReference type="ARBA" id="ARBA00022989"/>
    </source>
</evidence>
<feature type="transmembrane region" description="Helical" evidence="7">
    <location>
        <begin position="384"/>
        <end position="402"/>
    </location>
</feature>
<feature type="transmembrane region" description="Helical" evidence="7">
    <location>
        <begin position="293"/>
        <end position="312"/>
    </location>
</feature>